<sequence>MRIAGCLIFSFFATLSSCRTEVVQTLPLKARIPGCGDVQISGGELTSSATNTTAATTASTSTTPNVEYTDEEECTHKVLGSWFEEGEMTNKQARERKKRGLSNRRVLRTTSCHKICNNTVKALPEGHMCLVVNGHPYGRRGNIRGGCFLGVCRSGLCVHVNEKVSCYIPSNDTTVKPFYVTPENKNAGSTCQSLYTVLFTQKK</sequence>
<reference evidence="8" key="1">
    <citation type="submission" date="2014-03" db="EMBL/GenBank/DDBJ databases">
        <title>The sialotranscriptome of Amblyomma triste, Amblyomma parvum and Amblyomma cajennense ticks, uncovered by 454-based RNA-seq.</title>
        <authorList>
            <person name="Garcia G.R."/>
            <person name="Gardinassi L.G."/>
            <person name="Ribeiro J.M."/>
            <person name="Anatriello E."/>
            <person name="Ferreira B.R."/>
            <person name="Moreira H.N."/>
            <person name="Mafra C."/>
            <person name="Olegario M.M."/>
            <person name="Szabo P.J."/>
            <person name="Miranda-Santos I.K."/>
            <person name="Maruyama S.R."/>
        </authorList>
    </citation>
    <scope>NUCLEOTIDE SEQUENCE</scope>
    <source>
        <strain evidence="8">Mato Grasso do Sul</strain>
        <tissue evidence="8">Salivary glands</tissue>
    </source>
</reference>
<evidence type="ECO:0000256" key="4">
    <source>
        <dbReference type="ARBA" id="ARBA00023157"/>
    </source>
</evidence>
<proteinExistence type="evidence at transcript level"/>
<dbReference type="EMBL" id="GBBM01006841">
    <property type="protein sequence ID" value="JAC28577.1"/>
    <property type="molecule type" value="mRNA"/>
</dbReference>
<evidence type="ECO:0000256" key="5">
    <source>
        <dbReference type="ARBA" id="ARBA00023180"/>
    </source>
</evidence>
<feature type="chain" id="PRO_5001516327" description="Evasin" evidence="7">
    <location>
        <begin position="19"/>
        <end position="203"/>
    </location>
</feature>
<feature type="signal peptide" evidence="7">
    <location>
        <begin position="1"/>
        <end position="18"/>
    </location>
</feature>
<protein>
    <recommendedName>
        <fullName evidence="6">Evasin</fullName>
    </recommendedName>
</protein>
<keyword evidence="5 6" id="KW-0325">Glycoprotein</keyword>
<dbReference type="Pfam" id="PF19429">
    <property type="entry name" value="EVA_Class_A"/>
    <property type="match status" value="1"/>
</dbReference>
<accession>A0A023G4A3</accession>
<evidence type="ECO:0000256" key="7">
    <source>
        <dbReference type="SAM" id="SignalP"/>
    </source>
</evidence>
<keyword evidence="2 6" id="KW-0964">Secreted</keyword>
<dbReference type="AlphaFoldDB" id="A0A023G4A3"/>
<name>A0A023G4A3_AMBTT</name>
<dbReference type="GO" id="GO:0005576">
    <property type="term" value="C:extracellular region"/>
    <property type="evidence" value="ECO:0007669"/>
    <property type="project" value="UniProtKB-SubCell"/>
</dbReference>
<dbReference type="Gene3D" id="2.30.130.100">
    <property type="match status" value="1"/>
</dbReference>
<keyword evidence="4 6" id="KW-1015">Disulfide bond</keyword>
<organism evidence="8">
    <name type="scientific">Amblyomma triste</name>
    <name type="common">Neotropical tick</name>
    <dbReference type="NCBI Taxonomy" id="251400"/>
    <lineage>
        <taxon>Eukaryota</taxon>
        <taxon>Metazoa</taxon>
        <taxon>Ecdysozoa</taxon>
        <taxon>Arthropoda</taxon>
        <taxon>Chelicerata</taxon>
        <taxon>Arachnida</taxon>
        <taxon>Acari</taxon>
        <taxon>Parasitiformes</taxon>
        <taxon>Ixodida</taxon>
        <taxon>Ixodoidea</taxon>
        <taxon>Ixodidae</taxon>
        <taxon>Amblyomminae</taxon>
        <taxon>Amblyomma</taxon>
    </lineage>
</organism>
<dbReference type="GO" id="GO:0019957">
    <property type="term" value="F:C-C chemokine binding"/>
    <property type="evidence" value="ECO:0007669"/>
    <property type="project" value="InterPro"/>
</dbReference>
<dbReference type="InterPro" id="IPR045797">
    <property type="entry name" value="EVA_Class_A"/>
</dbReference>
<evidence type="ECO:0000313" key="8">
    <source>
        <dbReference type="EMBL" id="JAC28577.1"/>
    </source>
</evidence>
<dbReference type="PROSITE" id="PS51257">
    <property type="entry name" value="PROKAR_LIPOPROTEIN"/>
    <property type="match status" value="1"/>
</dbReference>
<comment type="function">
    <text evidence="6">Salivary chemokine-binding protein which binds to host chemokines.</text>
</comment>
<comment type="subcellular location">
    <subcellularLocation>
        <location evidence="1 6">Secreted</location>
    </subcellularLocation>
</comment>
<evidence type="ECO:0000256" key="1">
    <source>
        <dbReference type="ARBA" id="ARBA00004613"/>
    </source>
</evidence>
<evidence type="ECO:0000256" key="2">
    <source>
        <dbReference type="ARBA" id="ARBA00022525"/>
    </source>
</evidence>
<evidence type="ECO:0000256" key="6">
    <source>
        <dbReference type="RuleBase" id="RU369006"/>
    </source>
</evidence>
<evidence type="ECO:0000256" key="3">
    <source>
        <dbReference type="ARBA" id="ARBA00022729"/>
    </source>
</evidence>
<keyword evidence="3 6" id="KW-0732">Signal</keyword>